<dbReference type="Proteomes" id="UP000044938">
    <property type="component" value="Unassembled WGS sequence"/>
</dbReference>
<organism evidence="5 8">
    <name type="scientific">Mycobacterium tuberculosis</name>
    <dbReference type="NCBI Taxonomy" id="1773"/>
    <lineage>
        <taxon>Bacteria</taxon>
        <taxon>Bacillati</taxon>
        <taxon>Actinomycetota</taxon>
        <taxon>Actinomycetes</taxon>
        <taxon>Mycobacteriales</taxon>
        <taxon>Mycobacteriaceae</taxon>
        <taxon>Mycobacterium</taxon>
        <taxon>Mycobacterium tuberculosis complex</taxon>
    </lineage>
</organism>
<dbReference type="EMBL" id="CGCX01002172">
    <property type="protein sequence ID" value="CFS07957.1"/>
    <property type="molecule type" value="Genomic_DNA"/>
</dbReference>
<dbReference type="EMBL" id="CSBK01000104">
    <property type="protein sequence ID" value="COW94481.1"/>
    <property type="molecule type" value="Genomic_DNA"/>
</dbReference>
<evidence type="ECO:0000313" key="13">
    <source>
        <dbReference type="Proteomes" id="UP000046947"/>
    </source>
</evidence>
<evidence type="ECO:0000313" key="14">
    <source>
        <dbReference type="Proteomes" id="UP000048289"/>
    </source>
</evidence>
<accession>A0A0T9Z513</accession>
<dbReference type="Proteomes" id="UP000048289">
    <property type="component" value="Unassembled WGS sequence"/>
</dbReference>
<reference evidence="7" key="3">
    <citation type="submission" date="2015-03" db="EMBL/GenBank/DDBJ databases">
        <authorList>
            <consortium name="Pathogen Informatics"/>
            <person name="Murphy D."/>
        </authorList>
    </citation>
    <scope>NUCLEOTIDE SEQUENCE</scope>
    <source>
        <strain evidence="7">N09902308</strain>
    </source>
</reference>
<proteinExistence type="predicted"/>
<dbReference type="Proteomes" id="UP000046947">
    <property type="component" value="Unassembled WGS sequence"/>
</dbReference>
<evidence type="ECO:0000313" key="2">
    <source>
        <dbReference type="EMBL" id="CFE49291.1"/>
    </source>
</evidence>
<dbReference type="EMBL" id="CFOH01000177">
    <property type="protein sequence ID" value="CFE49291.1"/>
    <property type="molecule type" value="Genomic_DNA"/>
</dbReference>
<reference evidence="8 9" key="2">
    <citation type="submission" date="2015-03" db="EMBL/GenBank/DDBJ databases">
        <authorList>
            <consortium name="Pathogen Informatics"/>
        </authorList>
    </citation>
    <scope>NUCLEOTIDE SEQUENCE [LARGE SCALE GENOMIC DNA]</scope>
    <source>
        <strain evidence="3 12">C09601061</strain>
        <strain evidence="4 10">D00501624</strain>
        <strain evidence="1 14">G09901357</strain>
        <strain evidence="2 13">H09601792</strain>
        <strain evidence="8">K00500041</strain>
        <strain evidence="6 11">M09401471</strain>
        <strain evidence="9">N09902308</strain>
    </source>
</reference>
<evidence type="ECO:0000313" key="10">
    <source>
        <dbReference type="Proteomes" id="UP000039217"/>
    </source>
</evidence>
<dbReference type="Proteomes" id="UP000038802">
    <property type="component" value="Unassembled WGS sequence"/>
</dbReference>
<evidence type="ECO:0000313" key="8">
    <source>
        <dbReference type="Proteomes" id="UP000038802"/>
    </source>
</evidence>
<evidence type="ECO:0000313" key="7">
    <source>
        <dbReference type="EMBL" id="COW94481.1"/>
    </source>
</evidence>
<name>A0A0T9Z513_MYCTX</name>
<dbReference type="EMBL" id="CSAJ01000167">
    <property type="protein sequence ID" value="COW07505.1"/>
    <property type="molecule type" value="Genomic_DNA"/>
</dbReference>
<evidence type="ECO:0000313" key="1">
    <source>
        <dbReference type="EMBL" id="CFE39586.1"/>
    </source>
</evidence>
<evidence type="ECO:0000313" key="6">
    <source>
        <dbReference type="EMBL" id="COW07505.1"/>
    </source>
</evidence>
<evidence type="ECO:0000313" key="3">
    <source>
        <dbReference type="EMBL" id="CFS07957.1"/>
    </source>
</evidence>
<evidence type="ECO:0000313" key="12">
    <source>
        <dbReference type="Proteomes" id="UP000046680"/>
    </source>
</evidence>
<dbReference type="EMBL" id="CFOE01000229">
    <property type="protein sequence ID" value="CFE39586.1"/>
    <property type="molecule type" value="Genomic_DNA"/>
</dbReference>
<dbReference type="AlphaFoldDB" id="A0A0T9Z513"/>
<protein>
    <submittedName>
        <fullName evidence="5">Uncharacterized protein</fullName>
    </submittedName>
</protein>
<reference evidence="5" key="1">
    <citation type="submission" date="2015-03" db="EMBL/GenBank/DDBJ databases">
        <authorList>
            <person name="Murphy D."/>
        </authorList>
    </citation>
    <scope>NUCLEOTIDE SEQUENCE [LARGE SCALE GENOMIC DNA]</scope>
    <source>
        <strain evidence="5">K00500041</strain>
    </source>
</reference>
<evidence type="ECO:0000313" key="4">
    <source>
        <dbReference type="EMBL" id="CNX19036.1"/>
    </source>
</evidence>
<dbReference type="Proteomes" id="UP000046680">
    <property type="component" value="Unassembled WGS sequence"/>
</dbReference>
<evidence type="ECO:0000313" key="11">
    <source>
        <dbReference type="Proteomes" id="UP000044938"/>
    </source>
</evidence>
<dbReference type="Proteomes" id="UP000039217">
    <property type="component" value="Unassembled WGS sequence"/>
</dbReference>
<dbReference type="EMBL" id="CSAE01000102">
    <property type="protein sequence ID" value="COV38005.1"/>
    <property type="molecule type" value="Genomic_DNA"/>
</dbReference>
<dbReference type="EMBL" id="CQQC01002793">
    <property type="protein sequence ID" value="CNX19036.1"/>
    <property type="molecule type" value="Genomic_DNA"/>
</dbReference>
<evidence type="ECO:0000313" key="5">
    <source>
        <dbReference type="EMBL" id="COV38005.1"/>
    </source>
</evidence>
<sequence>MTNSRARRMPARGRASSRYLVWIWYSVSGKSL</sequence>
<evidence type="ECO:0000313" key="9">
    <source>
        <dbReference type="Proteomes" id="UP000039021"/>
    </source>
</evidence>
<gene>
    <name evidence="3" type="ORF">ERS007657_03910</name>
    <name evidence="4" type="ORF">ERS007661_04516</name>
    <name evidence="1" type="ORF">ERS007681_01968</name>
    <name evidence="2" type="ORF">ERS007688_01410</name>
    <name evidence="5" type="ORF">ERS007703_01266</name>
    <name evidence="6" type="ORF">ERS007720_01605</name>
    <name evidence="7" type="ORF">ERS007739_00372</name>
</gene>
<dbReference type="Proteomes" id="UP000039021">
    <property type="component" value="Unassembled WGS sequence"/>
</dbReference>